<sequence>MAYFGGTYFGDGGVPFFGDGDLLDGVVPNVPDVVVSTIAELQTALNEAVADGGGSIGINTMIDTSLMRRVEQDMVGVTPAAPIEIIGSGSAGFTHGLELRHTKNVRLSGLTFTHPTGDDSGAGLLELQGDVEYLTVSDCNFYGLRTDRLGDYKLQGSYPMEMHGVRCIGSSRGTPGTLAFERCNFRDLLSVGVILLGFAGGLIVRRCTYQRVYADCWNISPQTVAAAEGPFVHEDSEGLLFTGDARDEVNPHVDPSFQFISTTLPTGTPVLGVRSERVVAVEAPLLARGSTMHGALTSFPDSGNRVTLVDPIVRDCVIATSGNHHTSIQCNGGVFERNTFIAPGEANAGSFCRFDLNVVGDNPITLTDNITGQPAFFDGPNAGTAPITDTGGIVLGLRGELISYATAFAADRFDNLGSLAQIIAAVTPAVGGPAEGKGADLTAIVNNAPSASAVPTLQAAPVVTGSLTVGGTLTSSQGTWSGVEANDYGYAWVRNGRVIEDANDASYTIRNIDIGADIQCVVSAGGAGGVASDITDAQRVPGGPEAGDVFVLGADTYFVTDPPPTGSTAWRFDALIRSSTALENVVLAAQHSAGQIRTDGNASVFTRAVEDSTGTNLGNTTDLGELPADAWIDLSVLIDVANEVVVVNLYGTEVGRQSITSGTGLLQTDRQIVFGAATTGGLNAVLDGLECALFRATAITMTGQGQKIAEISIAEQGSIAAINADPWTNGSISAP</sequence>
<dbReference type="Proteomes" id="UP000786693">
    <property type="component" value="Unassembled WGS sequence"/>
</dbReference>
<comment type="caution">
    <text evidence="1">The sequence shown here is derived from an EMBL/GenBank/DDBJ whole genome shotgun (WGS) entry which is preliminary data.</text>
</comment>
<evidence type="ECO:0000313" key="1">
    <source>
        <dbReference type="EMBL" id="GIT93734.1"/>
    </source>
</evidence>
<keyword evidence="2" id="KW-1185">Reference proteome</keyword>
<dbReference type="InterPro" id="IPR011050">
    <property type="entry name" value="Pectin_lyase_fold/virulence"/>
</dbReference>
<accession>A0ABQ4NHR7</accession>
<dbReference type="EMBL" id="BPFH01000001">
    <property type="protein sequence ID" value="GIT93734.1"/>
    <property type="molecule type" value="Genomic_DNA"/>
</dbReference>
<evidence type="ECO:0000313" key="2">
    <source>
        <dbReference type="Proteomes" id="UP000786693"/>
    </source>
</evidence>
<dbReference type="Gene3D" id="2.60.40.2700">
    <property type="match status" value="1"/>
</dbReference>
<reference evidence="1 2" key="1">
    <citation type="submission" date="2021-05" db="EMBL/GenBank/DDBJ databases">
        <title>Bacteria Genome sequencing.</title>
        <authorList>
            <person name="Takabe Y."/>
            <person name="Nakajima Y."/>
            <person name="Suzuki S."/>
            <person name="Shiozaki T."/>
        </authorList>
    </citation>
    <scope>NUCLEOTIDE SEQUENCE [LARGE SCALE GENOMIC DNA]</scope>
    <source>
        <strain evidence="1 2">AI_62</strain>
    </source>
</reference>
<dbReference type="RefSeq" id="WP_220747247.1">
    <property type="nucleotide sequence ID" value="NZ_BPFH01000001.1"/>
</dbReference>
<protein>
    <submittedName>
        <fullName evidence="1">Uncharacterized protein</fullName>
    </submittedName>
</protein>
<name>A0ABQ4NHR7_9RHOB</name>
<dbReference type="SUPFAM" id="SSF51126">
    <property type="entry name" value="Pectin lyase-like"/>
    <property type="match status" value="1"/>
</dbReference>
<organism evidence="1 2">
    <name type="scientific">Jannaschia pagri</name>
    <dbReference type="NCBI Taxonomy" id="2829797"/>
    <lineage>
        <taxon>Bacteria</taxon>
        <taxon>Pseudomonadati</taxon>
        <taxon>Pseudomonadota</taxon>
        <taxon>Alphaproteobacteria</taxon>
        <taxon>Rhodobacterales</taxon>
        <taxon>Roseobacteraceae</taxon>
        <taxon>Jannaschia</taxon>
    </lineage>
</organism>
<proteinExistence type="predicted"/>
<gene>
    <name evidence="1" type="ORF">JANAI62_03570</name>
</gene>